<feature type="domain" description="Nucleoside phosphorylase" evidence="2">
    <location>
        <begin position="30"/>
        <end position="312"/>
    </location>
</feature>
<dbReference type="PROSITE" id="PS50088">
    <property type="entry name" value="ANK_REPEAT"/>
    <property type="match status" value="1"/>
</dbReference>
<proteinExistence type="predicted"/>
<dbReference type="Gene3D" id="3.40.50.1580">
    <property type="entry name" value="Nucleoside phosphorylase domain"/>
    <property type="match status" value="1"/>
</dbReference>
<dbReference type="SUPFAM" id="SSF48403">
    <property type="entry name" value="Ankyrin repeat"/>
    <property type="match status" value="1"/>
</dbReference>
<dbReference type="InterPro" id="IPR027417">
    <property type="entry name" value="P-loop_NTPase"/>
</dbReference>
<protein>
    <submittedName>
        <fullName evidence="4">Uncharacterized protein</fullName>
    </submittedName>
</protein>
<dbReference type="GO" id="GO:0003824">
    <property type="term" value="F:catalytic activity"/>
    <property type="evidence" value="ECO:0007669"/>
    <property type="project" value="InterPro"/>
</dbReference>
<organism evidence="4 5">
    <name type="scientific">Orbilia oligospora</name>
    <name type="common">Nematode-trapping fungus</name>
    <name type="synonym">Arthrobotrys oligospora</name>
    <dbReference type="NCBI Taxonomy" id="2813651"/>
    <lineage>
        <taxon>Eukaryota</taxon>
        <taxon>Fungi</taxon>
        <taxon>Dikarya</taxon>
        <taxon>Ascomycota</taxon>
        <taxon>Pezizomycotina</taxon>
        <taxon>Orbiliomycetes</taxon>
        <taxon>Orbiliales</taxon>
        <taxon>Orbiliaceae</taxon>
        <taxon>Orbilia</taxon>
    </lineage>
</organism>
<evidence type="ECO:0000256" key="1">
    <source>
        <dbReference type="ARBA" id="ARBA00022737"/>
    </source>
</evidence>
<gene>
    <name evidence="4" type="ORF">EYR41_004733</name>
</gene>
<name>A0A7C8JWH9_ORBOL</name>
<accession>A0A7C8JWH9</accession>
<dbReference type="SMART" id="SM00248">
    <property type="entry name" value="ANK"/>
    <property type="match status" value="4"/>
</dbReference>
<evidence type="ECO:0000259" key="3">
    <source>
        <dbReference type="Pfam" id="PF24883"/>
    </source>
</evidence>
<dbReference type="InterPro" id="IPR000845">
    <property type="entry name" value="Nucleoside_phosphorylase_d"/>
</dbReference>
<dbReference type="InterPro" id="IPR002110">
    <property type="entry name" value="Ankyrin_rpt"/>
</dbReference>
<dbReference type="Proteomes" id="UP000297595">
    <property type="component" value="Unassembled WGS sequence"/>
</dbReference>
<dbReference type="PANTHER" id="PTHR46082">
    <property type="entry name" value="ATP/GTP-BINDING PROTEIN-RELATED"/>
    <property type="match status" value="1"/>
</dbReference>
<dbReference type="SUPFAM" id="SSF53167">
    <property type="entry name" value="Purine and uridine phosphorylases"/>
    <property type="match status" value="1"/>
</dbReference>
<reference evidence="4 5" key="1">
    <citation type="submission" date="2019-03" db="EMBL/GenBank/DDBJ databases">
        <title>Nematode-trapping fungi genome.</title>
        <authorList>
            <person name="Vidal-Diez De Ulzurrun G."/>
        </authorList>
    </citation>
    <scope>NUCLEOTIDE SEQUENCE [LARGE SCALE GENOMIC DNA]</scope>
    <source>
        <strain evidence="4 5">TWF154</strain>
    </source>
</reference>
<dbReference type="InterPro" id="IPR056884">
    <property type="entry name" value="NPHP3-like_N"/>
</dbReference>
<dbReference type="InterPro" id="IPR053137">
    <property type="entry name" value="NLR-like"/>
</dbReference>
<dbReference type="Gene3D" id="3.40.50.300">
    <property type="entry name" value="P-loop containing nucleotide triphosphate hydrolases"/>
    <property type="match status" value="1"/>
</dbReference>
<dbReference type="SUPFAM" id="SSF52540">
    <property type="entry name" value="P-loop containing nucleoside triphosphate hydrolases"/>
    <property type="match status" value="1"/>
</dbReference>
<dbReference type="Pfam" id="PF24883">
    <property type="entry name" value="NPHP3_N"/>
    <property type="match status" value="1"/>
</dbReference>
<evidence type="ECO:0000259" key="2">
    <source>
        <dbReference type="Pfam" id="PF01048"/>
    </source>
</evidence>
<evidence type="ECO:0000313" key="4">
    <source>
        <dbReference type="EMBL" id="TGJ72871.1"/>
    </source>
</evidence>
<dbReference type="GO" id="GO:0009116">
    <property type="term" value="P:nucleoside metabolic process"/>
    <property type="evidence" value="ECO:0007669"/>
    <property type="project" value="InterPro"/>
</dbReference>
<dbReference type="EMBL" id="SOZJ01000002">
    <property type="protein sequence ID" value="TGJ72871.1"/>
    <property type="molecule type" value="Genomic_DNA"/>
</dbReference>
<dbReference type="Gene3D" id="1.25.40.20">
    <property type="entry name" value="Ankyrin repeat-containing domain"/>
    <property type="match status" value="1"/>
</dbReference>
<dbReference type="AlphaFoldDB" id="A0A7C8JWH9"/>
<keyword evidence="1" id="KW-0677">Repeat</keyword>
<comment type="caution">
    <text evidence="4">The sequence shown here is derived from an EMBL/GenBank/DDBJ whole genome shotgun (WGS) entry which is preliminary data.</text>
</comment>
<sequence length="1037" mass="116295">MANGRMRDEECGRNLHRESSGRVLSRDHYTIGWICALPLELAAAHAMLDEIHEDIPNLFNDHNGYMFGAIGEHCVVIACLPSGVYGMTPAALVASQMQLSFPSIQYYLMVGIGGGVPTMADIRLGDVVVSTPTGTCPGVIQYDRGKTVAGGHFEQTGSLKGPPRGLLNVVSKLRAKQLMGNGILALLAAAKRLPTSFTRPRQEDILFRAQYDHICANTNTCDYCDTQEILIRSTRKTQDPVIHYGVIASGSQVMKHGGTRDFIAQKLNAYCFEMEAAGLADVIECLVVRGISDYCDSHKNKQWQGYAAATAAAYTKELLLNLPASQRPGVDAAGESNASQSSDADGIFNRYKILRLQTLSFPEMDYRLHSIELAHQSTCDWLFKTEQFLRWCSQHKLEEFNGVFWIKGKPGVGKSTIMKHILFYYQNDKDWDLSIAAYFFSAKGTVLQKSQIGMLRSLIYQLLDQDSRAYNCSLPFFRDKEKKHGKSWEWFERELEIFLRQLVVSSHKPVLLLIDALDECDEVEVQKIVSFLERLSSDAVRTAQRSLSICLSSRHYPIINMVKMLELIVEEKKEHDQDIAIYVQDQLRVNNKDIAFEIRRKADGVFMWVVLIVRMLNQAWYDGDIDAVWKKLGEIPDDLDEVFRTLLEKNNSDKPRTVLILQIMLFANDQGKISPTELYYTVQAGLNSKDWRQRLNPLKGITFVERFIVNSSRGLLEIRHDLSGEYVQFIHQTVKDFLLRNKRLQTLDTTLTPNLVGLSHQKIAACCLEFLNAYHEHVQWESSDSGSPISVSRPLDSFMVLKYPTKYIFYHAEQAQARGVGQEAFLQHLLSNPDLLRLILLEGICCDNLEYTWDWSLLYAISWGYYPHLARALLQLGDPRVNINARGGSYVTPLRAAVRRAVTTDVTEELVQVLLDAGADVNANGGHLFNALHTAVSDPLRLGDEEVSFRSACTIIPMLTKAGADVNAQDQEGEFGNVLQMAAAANRCSDGDPFWRHEIIRVLLDAGANVNAQGGEYGNALQAASCNIYDDASPGSS</sequence>
<evidence type="ECO:0000313" key="5">
    <source>
        <dbReference type="Proteomes" id="UP000297595"/>
    </source>
</evidence>
<dbReference type="PANTHER" id="PTHR46082:SF11">
    <property type="entry name" value="AAA+ ATPASE DOMAIN-CONTAINING PROTEIN-RELATED"/>
    <property type="match status" value="1"/>
</dbReference>
<dbReference type="Pfam" id="PF01048">
    <property type="entry name" value="PNP_UDP_1"/>
    <property type="match status" value="1"/>
</dbReference>
<dbReference type="InterPro" id="IPR035994">
    <property type="entry name" value="Nucleoside_phosphorylase_sf"/>
</dbReference>
<dbReference type="InterPro" id="IPR036770">
    <property type="entry name" value="Ankyrin_rpt-contain_sf"/>
</dbReference>
<feature type="domain" description="Nephrocystin 3-like N-terminal" evidence="3">
    <location>
        <begin position="378"/>
        <end position="554"/>
    </location>
</feature>